<sequence length="33" mass="3829">MARSIRLEFPNGLYQVMSRRNGGEAIFAEDEDR</sequence>
<gene>
    <name evidence="1" type="ORF">SAMN05421863_100942</name>
</gene>
<dbReference type="EMBL" id="FOUB01000009">
    <property type="protein sequence ID" value="SFM00324.1"/>
    <property type="molecule type" value="Genomic_DNA"/>
</dbReference>
<reference evidence="2" key="1">
    <citation type="submission" date="2016-10" db="EMBL/GenBank/DDBJ databases">
        <authorList>
            <person name="Varghese N."/>
            <person name="Submissions S."/>
        </authorList>
    </citation>
    <scope>NUCLEOTIDE SEQUENCE [LARGE SCALE GENOMIC DNA]</scope>
    <source>
        <strain evidence="2">Nm44</strain>
    </source>
</reference>
<organism evidence="1 2">
    <name type="scientific">Nitrosomonas communis</name>
    <dbReference type="NCBI Taxonomy" id="44574"/>
    <lineage>
        <taxon>Bacteria</taxon>
        <taxon>Pseudomonadati</taxon>
        <taxon>Pseudomonadota</taxon>
        <taxon>Betaproteobacteria</taxon>
        <taxon>Nitrosomonadales</taxon>
        <taxon>Nitrosomonadaceae</taxon>
        <taxon>Nitrosomonas</taxon>
    </lineage>
</organism>
<name>A0A1I4MAW5_9PROT</name>
<dbReference type="Proteomes" id="UP000183287">
    <property type="component" value="Unassembled WGS sequence"/>
</dbReference>
<proteinExistence type="predicted"/>
<accession>A0A1I4MAW5</accession>
<evidence type="ECO:0000313" key="1">
    <source>
        <dbReference type="EMBL" id="SFM00324.1"/>
    </source>
</evidence>
<protein>
    <submittedName>
        <fullName evidence="1">Uncharacterized protein</fullName>
    </submittedName>
</protein>
<evidence type="ECO:0000313" key="2">
    <source>
        <dbReference type="Proteomes" id="UP000183287"/>
    </source>
</evidence>
<keyword evidence="2" id="KW-1185">Reference proteome</keyword>
<dbReference type="AlphaFoldDB" id="A0A1I4MAW5"/>